<organism evidence="1 2">
    <name type="scientific">[Bacillus] enclensis</name>
    <dbReference type="NCBI Taxonomy" id="1402860"/>
    <lineage>
        <taxon>Bacteria</taxon>
        <taxon>Bacillati</taxon>
        <taxon>Bacillota</taxon>
        <taxon>Bacilli</taxon>
        <taxon>Bacillales</taxon>
        <taxon>Bacillaceae</taxon>
        <taxon>Rossellomorea</taxon>
    </lineage>
</organism>
<sequence length="149" mass="17303">MNKEFILVFEGFHVSRKIETTSKKHLVVFQGQQYKKRLVVVSRPPGFSHALEGILYSDKIRETVGFSTLFAVPIDAKHSIPFKFVRVDDREQKPLDCKIVLETHNGEETLNVRARFPMKDTLREGDRVDILSYLSHNCDDGRFMLYEKS</sequence>
<gene>
    <name evidence="1" type="ORF">GA0061094_3427</name>
</gene>
<name>A0A0V8HD36_9BACI</name>
<keyword evidence="2" id="KW-1185">Reference proteome</keyword>
<protein>
    <submittedName>
        <fullName evidence="1">Uncharacterized protein</fullName>
    </submittedName>
</protein>
<evidence type="ECO:0000313" key="2">
    <source>
        <dbReference type="Proteomes" id="UP000181997"/>
    </source>
</evidence>
<reference evidence="2" key="1">
    <citation type="submission" date="2016-08" db="EMBL/GenBank/DDBJ databases">
        <authorList>
            <person name="Varghese N."/>
            <person name="Submissions Spin"/>
        </authorList>
    </citation>
    <scope>NUCLEOTIDE SEQUENCE [LARGE SCALE GENOMIC DNA]</scope>
    <source>
        <strain evidence="2">SGD-1123</strain>
    </source>
</reference>
<accession>A0A0V8HD36</accession>
<proteinExistence type="predicted"/>
<dbReference type="RefSeq" id="WP_058299402.1">
    <property type="nucleotide sequence ID" value="NZ_FMAU01000004.1"/>
</dbReference>
<dbReference type="EMBL" id="FMAU01000004">
    <property type="protein sequence ID" value="SCC24690.1"/>
    <property type="molecule type" value="Genomic_DNA"/>
</dbReference>
<dbReference type="AlphaFoldDB" id="A0A0V8HD36"/>
<dbReference type="OrthoDB" id="2844566at2"/>
<evidence type="ECO:0000313" key="1">
    <source>
        <dbReference type="EMBL" id="SCC24690.1"/>
    </source>
</evidence>
<dbReference type="Proteomes" id="UP000181997">
    <property type="component" value="Unassembled WGS sequence"/>
</dbReference>